<evidence type="ECO:0000256" key="1">
    <source>
        <dbReference type="SAM" id="MobiDB-lite"/>
    </source>
</evidence>
<dbReference type="STRING" id="105696.A0A1Y2M5K1"/>
<dbReference type="Pfam" id="PF14330">
    <property type="entry name" value="DUF4387"/>
    <property type="match status" value="1"/>
</dbReference>
<protein>
    <submittedName>
        <fullName evidence="4">Uncharacterized protein</fullName>
    </submittedName>
</protein>
<dbReference type="Pfam" id="PF07287">
    <property type="entry name" value="AtuA"/>
    <property type="match status" value="1"/>
</dbReference>
<feature type="region of interest" description="Disordered" evidence="1">
    <location>
        <begin position="422"/>
        <end position="450"/>
    </location>
</feature>
<accession>A0A1Y2M5K1</accession>
<feature type="domain" description="DUF4387" evidence="3">
    <location>
        <begin position="459"/>
        <end position="554"/>
    </location>
</feature>
<proteinExistence type="predicted"/>
<dbReference type="Proteomes" id="UP000193240">
    <property type="component" value="Unassembled WGS sequence"/>
</dbReference>
<dbReference type="OMA" id="HYGYPGR"/>
<gene>
    <name evidence="4" type="ORF">B5807_03084</name>
</gene>
<reference evidence="4 5" key="1">
    <citation type="journal article" date="2017" name="Genome Announc.">
        <title>Genome sequence of the saprophytic ascomycete Epicoccum nigrum ICMP 19927 strain isolated from New Zealand.</title>
        <authorList>
            <person name="Fokin M."/>
            <person name="Fleetwood D."/>
            <person name="Weir B.S."/>
            <person name="Villas-Boas S.G."/>
        </authorList>
    </citation>
    <scope>NUCLEOTIDE SEQUENCE [LARGE SCALE GENOMIC DNA]</scope>
    <source>
        <strain evidence="4 5">ICMP 19927</strain>
    </source>
</reference>
<dbReference type="InterPro" id="IPR010839">
    <property type="entry name" value="AtuA_N"/>
</dbReference>
<dbReference type="AlphaFoldDB" id="A0A1Y2M5K1"/>
<evidence type="ECO:0000313" key="4">
    <source>
        <dbReference type="EMBL" id="OSS51370.1"/>
    </source>
</evidence>
<dbReference type="InParanoid" id="A0A1Y2M5K1"/>
<evidence type="ECO:0000259" key="2">
    <source>
        <dbReference type="Pfam" id="PF07287"/>
    </source>
</evidence>
<dbReference type="InterPro" id="IPR025496">
    <property type="entry name" value="DUF4387"/>
</dbReference>
<dbReference type="EMBL" id="KZ107840">
    <property type="protein sequence ID" value="OSS51370.1"/>
    <property type="molecule type" value="Genomic_DNA"/>
</dbReference>
<organism evidence="4 5">
    <name type="scientific">Epicoccum nigrum</name>
    <name type="common">Soil fungus</name>
    <name type="synonym">Epicoccum purpurascens</name>
    <dbReference type="NCBI Taxonomy" id="105696"/>
    <lineage>
        <taxon>Eukaryota</taxon>
        <taxon>Fungi</taxon>
        <taxon>Dikarya</taxon>
        <taxon>Ascomycota</taxon>
        <taxon>Pezizomycotina</taxon>
        <taxon>Dothideomycetes</taxon>
        <taxon>Pleosporomycetidae</taxon>
        <taxon>Pleosporales</taxon>
        <taxon>Pleosporineae</taxon>
        <taxon>Didymellaceae</taxon>
        <taxon>Epicoccum</taxon>
    </lineage>
</organism>
<feature type="compositionally biased region" description="Polar residues" evidence="1">
    <location>
        <begin position="438"/>
        <end position="450"/>
    </location>
</feature>
<sequence length="563" mass="60917">MSYDAPRDELRIFTPIGNVGYGYSTEIFWSTIDNLKPHAIICDSGSTDSGPQKLALGSSTVPRESYECDLEPMVAAAHLGTPVIIASAGGDGADAHVDDFVGIVDDIVAARGYRSLKIIKIYAEIPKESVHQALESAPVRIAPCGGGVPSLTRSEIEASSRIVAQMGMQPFLEAMYKHPDFDMIIAGRAYDPAPYAALCYYHGFKDLGMAYHMGKIMECGAQCATPKSREAFATIRKDSFDIMPKWTIKLEGAKVEGHHSMFVGGCADPILISQMEELLVRVRLYVASKCTFEHNLKLTVYGREGALNMLGTEKKDPSATGFPPATVGILGQARASTQKEANMVAAMARIACVHGPYKGQKATSGNFAMPTAPLEIPLGLISSFNIYHLMTVDSPTKHFPFHLHVSKGHGNRDDEVDKTVGPGAVDVSTEGGKVRTSADPTRPSTSSSEAFTFTPDQLGALASIIRAKNSGPFEVTFDIIFSEQSVYDRVKSSNVLTRSKIAALYNLKEADVVTAMWWQQALAFKATVVRSAVSGGWGEVDMHSSTQHVKLMHLKVPSKLVNY</sequence>
<keyword evidence="5" id="KW-1185">Reference proteome</keyword>
<name>A0A1Y2M5K1_EPING</name>
<evidence type="ECO:0000259" key="3">
    <source>
        <dbReference type="Pfam" id="PF14330"/>
    </source>
</evidence>
<feature type="domain" description="Acyclic terpene utilisation N-terminal" evidence="2">
    <location>
        <begin position="70"/>
        <end position="224"/>
    </location>
</feature>
<evidence type="ECO:0000313" key="5">
    <source>
        <dbReference type="Proteomes" id="UP000193240"/>
    </source>
</evidence>